<name>A0A1Q9HEJ3_9VIBR</name>
<protein>
    <recommendedName>
        <fullName evidence="5">Mu-like prophage protein gp16</fullName>
    </recommendedName>
</protein>
<comment type="caution">
    <text evidence="1">The sequence shown here is derived from an EMBL/GenBank/DDBJ whole genome shotgun (WGS) entry which is preliminary data.</text>
</comment>
<accession>A0A1Q9HEJ3</accession>
<reference evidence="3 4" key="1">
    <citation type="submission" date="2016-09" db="EMBL/GenBank/DDBJ databases">
        <title>Genomic Taxonomy of the Vibrionaceae.</title>
        <authorList>
            <person name="Gonzalez-Castillo A."/>
            <person name="Gomez-Gil B."/>
            <person name="Enciso-Ibarra K."/>
        </authorList>
    </citation>
    <scope>NUCLEOTIDE SEQUENCE [LARGE SCALE GENOMIC DNA]</scope>
    <source>
        <strain evidence="2 3">CAIM 1902</strain>
        <strain evidence="1 4">CAIM 703</strain>
    </source>
</reference>
<dbReference type="OrthoDB" id="5904632at2"/>
<keyword evidence="3" id="KW-1185">Reference proteome</keyword>
<evidence type="ECO:0008006" key="5">
    <source>
        <dbReference type="Google" id="ProtNLM"/>
    </source>
</evidence>
<evidence type="ECO:0000313" key="1">
    <source>
        <dbReference type="EMBL" id="OLQ88136.1"/>
    </source>
</evidence>
<organism evidence="1 4">
    <name type="scientific">Vibrio panuliri</name>
    <dbReference type="NCBI Taxonomy" id="1381081"/>
    <lineage>
        <taxon>Bacteria</taxon>
        <taxon>Pseudomonadati</taxon>
        <taxon>Pseudomonadota</taxon>
        <taxon>Gammaproteobacteria</taxon>
        <taxon>Vibrionales</taxon>
        <taxon>Vibrionaceae</taxon>
        <taxon>Vibrio</taxon>
    </lineage>
</organism>
<evidence type="ECO:0000313" key="3">
    <source>
        <dbReference type="Proteomes" id="UP000186039"/>
    </source>
</evidence>
<gene>
    <name evidence="2" type="ORF">BIY20_05460</name>
    <name evidence="1" type="ORF">BIY22_08170</name>
</gene>
<proteinExistence type="predicted"/>
<dbReference type="STRING" id="1381081.BIY22_08170"/>
<evidence type="ECO:0000313" key="2">
    <source>
        <dbReference type="EMBL" id="OLQ96016.1"/>
    </source>
</evidence>
<dbReference type="EMBL" id="MJMJ01000023">
    <property type="protein sequence ID" value="OLQ88136.1"/>
    <property type="molecule type" value="Genomic_DNA"/>
</dbReference>
<sequence length="73" mass="8588">MNRYAYYSLIHHGMKSMLNDRMGHYSEPEFHQYLNLMIGKDSCSAMSDEELISAVDNLRSEGYLEEYKSLIPY</sequence>
<dbReference type="RefSeq" id="WP_075709306.1">
    <property type="nucleotide sequence ID" value="NZ_AP019654.1"/>
</dbReference>
<dbReference type="EMBL" id="MJMH01000044">
    <property type="protein sequence ID" value="OLQ96016.1"/>
    <property type="molecule type" value="Genomic_DNA"/>
</dbReference>
<dbReference type="Proteomes" id="UP000186039">
    <property type="component" value="Unassembled WGS sequence"/>
</dbReference>
<dbReference type="AlphaFoldDB" id="A0A1Q9HEJ3"/>
<evidence type="ECO:0000313" key="4">
    <source>
        <dbReference type="Proteomes" id="UP000186313"/>
    </source>
</evidence>
<dbReference type="Proteomes" id="UP000186313">
    <property type="component" value="Unassembled WGS sequence"/>
</dbReference>